<proteinExistence type="predicted"/>
<reference evidence="4 5" key="1">
    <citation type="submission" date="2024-03" db="EMBL/GenBank/DDBJ databases">
        <title>Mouse gut bacterial collection (mGBC) of GemPharmatech.</title>
        <authorList>
            <person name="He Y."/>
            <person name="Dong L."/>
            <person name="Wu D."/>
            <person name="Gao X."/>
            <person name="Lin Z."/>
        </authorList>
    </citation>
    <scope>NUCLEOTIDE SEQUENCE [LARGE SCALE GENOMIC DNA]</scope>
    <source>
        <strain evidence="4 5">54-13</strain>
    </source>
</reference>
<dbReference type="Pfam" id="PF13181">
    <property type="entry name" value="TPR_8"/>
    <property type="match status" value="1"/>
</dbReference>
<name>A0ABV4CT09_9BACT</name>
<sequence>MDTSSHNAAISTGSRHIISLLSRLYILISLSLIFSMSSCYNHVENKALDHAEALMETHPDSAMAILETIDQATLYSKPAQARYALLMSMALDKNYIDTTDFKVLQPAIDYYLSKGTPNEKLRTYYYQGRIFQNQGDRDNALNTFAKAIDVAPQCSDSLVIARTYVSLGYLYHDFYHFDSYTDNYLKAADTYKGVSRKDYEFDCLLNALNGTIILSDKSRADSILNLCTGFDELSEEQRYLLKDYMLSYTIEFGSDDEIRKAIDYHVNLLELDTNAVMNLALAYNKLGDNDKARQMLNHVNKSGIEYDTLKYQAISCTVYKDIGNYKEALSTYFDFNRITNSIDALKFNQTVRSIEEKNQIELKAQADAELKSRIIWMCIGGIIILTLGIFILLLIVRNNRTKKELALHKARTTALENERLKSERDKKALEAENLTHRVEQLENESENLKQLLESQQELPQEIRDVIHIRIEMLNSLLAGYITDNDQYIKPYDAWVRELTDDTDGFMDNNRQAFQVSHPRFIQYFEDHGLTIKEINYVCLYAIGLRGKEVGNYMKKRSHVNISSAIRKKLGIDKHETNIGIYVRKLLKEL</sequence>
<protein>
    <submittedName>
        <fullName evidence="4">Tetratricopeptide repeat protein</fullName>
    </submittedName>
</protein>
<feature type="repeat" description="TPR" evidence="1">
    <location>
        <begin position="121"/>
        <end position="154"/>
    </location>
</feature>
<dbReference type="Gene3D" id="1.25.40.10">
    <property type="entry name" value="Tetratricopeptide repeat domain"/>
    <property type="match status" value="1"/>
</dbReference>
<keyword evidence="3" id="KW-1133">Transmembrane helix</keyword>
<dbReference type="SMART" id="SM00028">
    <property type="entry name" value="TPR"/>
    <property type="match status" value="2"/>
</dbReference>
<dbReference type="RefSeq" id="WP_369863188.1">
    <property type="nucleotide sequence ID" value="NZ_JBCLPP010000005.1"/>
</dbReference>
<evidence type="ECO:0000256" key="2">
    <source>
        <dbReference type="SAM" id="Coils"/>
    </source>
</evidence>
<dbReference type="InterPro" id="IPR011990">
    <property type="entry name" value="TPR-like_helical_dom_sf"/>
</dbReference>
<dbReference type="InterPro" id="IPR019734">
    <property type="entry name" value="TPR_rpt"/>
</dbReference>
<dbReference type="EMBL" id="JBCLPP010000005">
    <property type="protein sequence ID" value="MEY8244518.1"/>
    <property type="molecule type" value="Genomic_DNA"/>
</dbReference>
<evidence type="ECO:0000313" key="4">
    <source>
        <dbReference type="EMBL" id="MEY8244518.1"/>
    </source>
</evidence>
<keyword evidence="3" id="KW-0472">Membrane</keyword>
<accession>A0ABV4CT09</accession>
<evidence type="ECO:0000313" key="5">
    <source>
        <dbReference type="Proteomes" id="UP001565200"/>
    </source>
</evidence>
<feature type="coiled-coil region" evidence="2">
    <location>
        <begin position="398"/>
        <end position="458"/>
    </location>
</feature>
<evidence type="ECO:0000256" key="1">
    <source>
        <dbReference type="PROSITE-ProRule" id="PRU00339"/>
    </source>
</evidence>
<keyword evidence="5" id="KW-1185">Reference proteome</keyword>
<dbReference type="Proteomes" id="UP001565200">
    <property type="component" value="Unassembled WGS sequence"/>
</dbReference>
<feature type="transmembrane region" description="Helical" evidence="3">
    <location>
        <begin position="374"/>
        <end position="396"/>
    </location>
</feature>
<evidence type="ECO:0000256" key="3">
    <source>
        <dbReference type="SAM" id="Phobius"/>
    </source>
</evidence>
<dbReference type="PROSITE" id="PS50005">
    <property type="entry name" value="TPR"/>
    <property type="match status" value="1"/>
</dbReference>
<gene>
    <name evidence="4" type="ORF">AAK873_02660</name>
</gene>
<keyword evidence="3" id="KW-0812">Transmembrane</keyword>
<dbReference type="SUPFAM" id="SSF48452">
    <property type="entry name" value="TPR-like"/>
    <property type="match status" value="1"/>
</dbReference>
<comment type="caution">
    <text evidence="4">The sequence shown here is derived from an EMBL/GenBank/DDBJ whole genome shotgun (WGS) entry which is preliminary data.</text>
</comment>
<keyword evidence="2" id="KW-0175">Coiled coil</keyword>
<keyword evidence="1" id="KW-0802">TPR repeat</keyword>
<dbReference type="Pfam" id="PF13174">
    <property type="entry name" value="TPR_6"/>
    <property type="match status" value="1"/>
</dbReference>
<organism evidence="4 5">
    <name type="scientific">Heminiphilus faecis</name>
    <dbReference type="NCBI Taxonomy" id="2601703"/>
    <lineage>
        <taxon>Bacteria</taxon>
        <taxon>Pseudomonadati</taxon>
        <taxon>Bacteroidota</taxon>
        <taxon>Bacteroidia</taxon>
        <taxon>Bacteroidales</taxon>
        <taxon>Muribaculaceae</taxon>
        <taxon>Heminiphilus</taxon>
    </lineage>
</organism>